<evidence type="ECO:0000256" key="2">
    <source>
        <dbReference type="ARBA" id="ARBA00012438"/>
    </source>
</evidence>
<evidence type="ECO:0000313" key="10">
    <source>
        <dbReference type="Proteomes" id="UP001500298"/>
    </source>
</evidence>
<dbReference type="Gene3D" id="3.30.565.10">
    <property type="entry name" value="Histidine kinase-like ATPase, C-terminal domain"/>
    <property type="match status" value="1"/>
</dbReference>
<dbReference type="InterPro" id="IPR003594">
    <property type="entry name" value="HATPase_dom"/>
</dbReference>
<dbReference type="CDD" id="cd00082">
    <property type="entry name" value="HisKA"/>
    <property type="match status" value="1"/>
</dbReference>
<dbReference type="SUPFAM" id="SSF55874">
    <property type="entry name" value="ATPase domain of HSP90 chaperone/DNA topoisomerase II/histidine kinase"/>
    <property type="match status" value="1"/>
</dbReference>
<dbReference type="PROSITE" id="PS50113">
    <property type="entry name" value="PAC"/>
    <property type="match status" value="2"/>
</dbReference>
<keyword evidence="5" id="KW-1133">Transmembrane helix</keyword>
<dbReference type="SMART" id="SM00086">
    <property type="entry name" value="PAC"/>
    <property type="match status" value="1"/>
</dbReference>
<dbReference type="Gene3D" id="1.10.287.130">
    <property type="match status" value="1"/>
</dbReference>
<evidence type="ECO:0000256" key="3">
    <source>
        <dbReference type="ARBA" id="ARBA00022553"/>
    </source>
</evidence>
<evidence type="ECO:0000259" key="7">
    <source>
        <dbReference type="PROSITE" id="PS50112"/>
    </source>
</evidence>
<keyword evidence="4" id="KW-0175">Coiled coil</keyword>
<evidence type="ECO:0000256" key="4">
    <source>
        <dbReference type="SAM" id="Coils"/>
    </source>
</evidence>
<reference evidence="10" key="1">
    <citation type="journal article" date="2019" name="Int. J. Syst. Evol. Microbiol.">
        <title>The Global Catalogue of Microorganisms (GCM) 10K type strain sequencing project: providing services to taxonomists for standard genome sequencing and annotation.</title>
        <authorList>
            <consortium name="The Broad Institute Genomics Platform"/>
            <consortium name="The Broad Institute Genome Sequencing Center for Infectious Disease"/>
            <person name="Wu L."/>
            <person name="Ma J."/>
        </authorList>
    </citation>
    <scope>NUCLEOTIDE SEQUENCE [LARGE SCALE GENOMIC DNA]</scope>
    <source>
        <strain evidence="10">JCM 18326</strain>
    </source>
</reference>
<evidence type="ECO:0000259" key="8">
    <source>
        <dbReference type="PROSITE" id="PS50113"/>
    </source>
</evidence>
<dbReference type="EC" id="2.7.13.3" evidence="2"/>
<dbReference type="Pfam" id="PF02518">
    <property type="entry name" value="HATPase_c"/>
    <property type="match status" value="1"/>
</dbReference>
<dbReference type="SMART" id="SM00388">
    <property type="entry name" value="HisKA"/>
    <property type="match status" value="1"/>
</dbReference>
<sequence>MKARDESIWFILLLIVLSFGVLTYYMYSSAAERAKEMTFTLTKEAIGKHSERIESELELLLGQVDFLSGALETTLYNEEDDFQLVNEMLRTLLVKNPNVVSVWALTQDRTYGFNDHHTSGIDQDGRFAPYWFKTVEPNGEIVLRQTFMPESESLRQVISETQSRRLFNMSEVVYGEGEGSELFTFVSPVKINDVTVGLVGADVPISHIKEIISKAEVLNEGYAILSSDEFDVNSSSVDGMMERTLISPSVRRTLDAGKTIASIYDRESDGAEFYGVYSPLRINGLQNPWVLSIHIPMNEIMDSTKRTRNFVLVMVSLMITVIAFGLSFVVNNWRREIVRRKKIAEEYQHTSELLRDILDNSEKLMMFTLDQDFRLLSFNAEFSRLAETAIGRALEVGKNVFRFIPWDMHFQASGDENQFSRSKFKYHLIRALDGESFSTTEQYGEFSFEQFYNPFRNEFGEIIGVTCFVIDVTDLKNAEEQLKNSERKFRQLYETSGDGYVRYDVDRRVLECNDTFVQMLGYDVPQQLIGLHADDYTPEHWKAVSFDLIEQVKHKGYTDPFEKEYERRNGTTFTAEVRVNAINDENGQLKGMWSVVRDISSRKEIESQLVIYRDHLEKLVEQRTERLHLANEEISKKNDELQVKNMEIAERSKAQERSLQELESAYDHLKDMQTQLVNAEKMASLGQLTAGIAHEINNPINFVYNNVQPLKEDIEDIKSLLLDFKGRLSTLQEAVDLWEHYDGDFLFEEIEALLDGIEEGATRTANIVQELKMFSRSDDKSYSFADLERGLDATLTLLANKTKNIIKVEKRYGGIPEVKCNVGKINQVFMNILSNAIQAIDQEGQITVTTDLYEEREGYVIVKIEDTGSGMNEEVMQKIFDPFFTTKKVGEGTGLGMSISYGIVQDHEGEIILQSEVGKGTCFSIILPVDLDKVQEAAEG</sequence>
<dbReference type="NCBIfam" id="TIGR00229">
    <property type="entry name" value="sensory_box"/>
    <property type="match status" value="1"/>
</dbReference>
<dbReference type="Proteomes" id="UP001500298">
    <property type="component" value="Unassembled WGS sequence"/>
</dbReference>
<dbReference type="RefSeq" id="WP_345371702.1">
    <property type="nucleotide sequence ID" value="NZ_BAABJX010000032.1"/>
</dbReference>
<feature type="transmembrane region" description="Helical" evidence="5">
    <location>
        <begin position="310"/>
        <end position="333"/>
    </location>
</feature>
<dbReference type="SUPFAM" id="SSF47384">
    <property type="entry name" value="Homodimeric domain of signal transducing histidine kinase"/>
    <property type="match status" value="1"/>
</dbReference>
<evidence type="ECO:0000256" key="1">
    <source>
        <dbReference type="ARBA" id="ARBA00000085"/>
    </source>
</evidence>
<keyword evidence="5" id="KW-0472">Membrane</keyword>
<comment type="catalytic activity">
    <reaction evidence="1">
        <text>ATP + protein L-histidine = ADP + protein N-phospho-L-histidine.</text>
        <dbReference type="EC" id="2.7.13.3"/>
    </reaction>
</comment>
<dbReference type="SMART" id="SM00387">
    <property type="entry name" value="HATPase_c"/>
    <property type="match status" value="1"/>
</dbReference>
<dbReference type="PROSITE" id="PS50109">
    <property type="entry name" value="HIS_KIN"/>
    <property type="match status" value="1"/>
</dbReference>
<name>A0ABP9DBH9_9BACT</name>
<dbReference type="EMBL" id="BAABJX010000032">
    <property type="protein sequence ID" value="GAA4836159.1"/>
    <property type="molecule type" value="Genomic_DNA"/>
</dbReference>
<keyword evidence="3" id="KW-0597">Phosphoprotein</keyword>
<accession>A0ABP9DBH9</accession>
<dbReference type="InterPro" id="IPR004358">
    <property type="entry name" value="Sig_transdc_His_kin-like_C"/>
</dbReference>
<feature type="domain" description="PAC" evidence="8">
    <location>
        <begin position="559"/>
        <end position="611"/>
    </location>
</feature>
<dbReference type="PROSITE" id="PS50112">
    <property type="entry name" value="PAS"/>
    <property type="match status" value="1"/>
</dbReference>
<dbReference type="InterPro" id="IPR035965">
    <property type="entry name" value="PAS-like_dom_sf"/>
</dbReference>
<organism evidence="9 10">
    <name type="scientific">Algivirga pacifica</name>
    <dbReference type="NCBI Taxonomy" id="1162670"/>
    <lineage>
        <taxon>Bacteria</taxon>
        <taxon>Pseudomonadati</taxon>
        <taxon>Bacteroidota</taxon>
        <taxon>Cytophagia</taxon>
        <taxon>Cytophagales</taxon>
        <taxon>Flammeovirgaceae</taxon>
        <taxon>Algivirga</taxon>
    </lineage>
</organism>
<evidence type="ECO:0000259" key="6">
    <source>
        <dbReference type="PROSITE" id="PS50109"/>
    </source>
</evidence>
<evidence type="ECO:0000256" key="5">
    <source>
        <dbReference type="SAM" id="Phobius"/>
    </source>
</evidence>
<feature type="transmembrane region" description="Helical" evidence="5">
    <location>
        <begin position="7"/>
        <end position="27"/>
    </location>
</feature>
<feature type="domain" description="PAC" evidence="8">
    <location>
        <begin position="422"/>
        <end position="484"/>
    </location>
</feature>
<dbReference type="InterPro" id="IPR036097">
    <property type="entry name" value="HisK_dim/P_sf"/>
</dbReference>
<keyword evidence="5" id="KW-0812">Transmembrane</keyword>
<dbReference type="InterPro" id="IPR000700">
    <property type="entry name" value="PAS-assoc_C"/>
</dbReference>
<feature type="domain" description="PAS" evidence="7">
    <location>
        <begin position="485"/>
        <end position="522"/>
    </location>
</feature>
<dbReference type="InterPro" id="IPR003661">
    <property type="entry name" value="HisK_dim/P_dom"/>
</dbReference>
<dbReference type="InterPro" id="IPR005467">
    <property type="entry name" value="His_kinase_dom"/>
</dbReference>
<dbReference type="Pfam" id="PF13426">
    <property type="entry name" value="PAS_9"/>
    <property type="match status" value="2"/>
</dbReference>
<dbReference type="SUPFAM" id="SSF55785">
    <property type="entry name" value="PYP-like sensor domain (PAS domain)"/>
    <property type="match status" value="2"/>
</dbReference>
<proteinExistence type="predicted"/>
<protein>
    <recommendedName>
        <fullName evidence="2">histidine kinase</fullName>
        <ecNumber evidence="2">2.7.13.3</ecNumber>
    </recommendedName>
</protein>
<dbReference type="SMART" id="SM00091">
    <property type="entry name" value="PAS"/>
    <property type="match status" value="2"/>
</dbReference>
<feature type="domain" description="Histidine kinase" evidence="6">
    <location>
        <begin position="691"/>
        <end position="931"/>
    </location>
</feature>
<dbReference type="Gene3D" id="3.30.450.20">
    <property type="entry name" value="PAS domain"/>
    <property type="match status" value="4"/>
</dbReference>
<keyword evidence="10" id="KW-1185">Reference proteome</keyword>
<dbReference type="CDD" id="cd00130">
    <property type="entry name" value="PAS"/>
    <property type="match status" value="1"/>
</dbReference>
<dbReference type="InterPro" id="IPR036890">
    <property type="entry name" value="HATPase_C_sf"/>
</dbReference>
<dbReference type="PRINTS" id="PR00344">
    <property type="entry name" value="BCTRLSENSOR"/>
</dbReference>
<gene>
    <name evidence="9" type="ORF">GCM10023331_21740</name>
</gene>
<dbReference type="InterPro" id="IPR001610">
    <property type="entry name" value="PAC"/>
</dbReference>
<evidence type="ECO:0000313" key="9">
    <source>
        <dbReference type="EMBL" id="GAA4836159.1"/>
    </source>
</evidence>
<dbReference type="PANTHER" id="PTHR43065:SF50">
    <property type="entry name" value="HISTIDINE KINASE"/>
    <property type="match status" value="1"/>
</dbReference>
<dbReference type="InterPro" id="IPR000014">
    <property type="entry name" value="PAS"/>
</dbReference>
<feature type="coiled-coil region" evidence="4">
    <location>
        <begin position="602"/>
        <end position="682"/>
    </location>
</feature>
<comment type="caution">
    <text evidence="9">The sequence shown here is derived from an EMBL/GenBank/DDBJ whole genome shotgun (WGS) entry which is preliminary data.</text>
</comment>
<dbReference type="PANTHER" id="PTHR43065">
    <property type="entry name" value="SENSOR HISTIDINE KINASE"/>
    <property type="match status" value="1"/>
</dbReference>